<dbReference type="GO" id="GO:0044272">
    <property type="term" value="P:sulfur compound biosynthetic process"/>
    <property type="evidence" value="ECO:0007669"/>
    <property type="project" value="UniProtKB-ARBA"/>
</dbReference>
<dbReference type="InterPro" id="IPR050722">
    <property type="entry name" value="Pyruvate:ferred/Flavod_OxRd"/>
</dbReference>
<dbReference type="SUPFAM" id="SSF52922">
    <property type="entry name" value="TK C-terminal domain-like"/>
    <property type="match status" value="1"/>
</dbReference>
<dbReference type="InterPro" id="IPR029061">
    <property type="entry name" value="THDP-binding"/>
</dbReference>
<dbReference type="GO" id="GO:0006979">
    <property type="term" value="P:response to oxidative stress"/>
    <property type="evidence" value="ECO:0007669"/>
    <property type="project" value="TreeGrafter"/>
</dbReference>
<dbReference type="CDD" id="cd07034">
    <property type="entry name" value="TPP_PYR_PFOR_IOR-alpha_like"/>
    <property type="match status" value="1"/>
</dbReference>
<evidence type="ECO:0000256" key="1">
    <source>
        <dbReference type="ARBA" id="ARBA00011595"/>
    </source>
</evidence>
<protein>
    <submittedName>
        <fullName evidence="5">Pyruvate ferredoxin oxidoreductase</fullName>
    </submittedName>
</protein>
<reference evidence="5" key="1">
    <citation type="submission" date="2016-03" db="EMBL/GenBank/DDBJ databases">
        <authorList>
            <person name="Borrel G."/>
            <person name="Mccann A."/>
            <person name="O'Toole P.W."/>
        </authorList>
    </citation>
    <scope>NUCLEOTIDE SEQUENCE</scope>
    <source>
        <strain evidence="5">183</strain>
    </source>
</reference>
<dbReference type="Pfam" id="PF17147">
    <property type="entry name" value="PFOR_II"/>
    <property type="match status" value="1"/>
</dbReference>
<feature type="domain" description="Pyruvate flavodoxin/ferredoxin oxidoreductase pyrimidine binding" evidence="3">
    <location>
        <begin position="17"/>
        <end position="238"/>
    </location>
</feature>
<dbReference type="InterPro" id="IPR009014">
    <property type="entry name" value="Transketo_C/PFOR_II"/>
</dbReference>
<dbReference type="Pfam" id="PF01855">
    <property type="entry name" value="POR_N"/>
    <property type="match status" value="1"/>
</dbReference>
<evidence type="ECO:0000313" key="5">
    <source>
        <dbReference type="EMBL" id="TQS84106.1"/>
    </source>
</evidence>
<name>A0A8J8PEQ5_9ARCH</name>
<dbReference type="FunFam" id="3.40.50.970:FF:000012">
    <property type="entry name" value="Pyruvate:ferredoxin (Flavodoxin) oxidoreductase"/>
    <property type="match status" value="1"/>
</dbReference>
<keyword evidence="5" id="KW-0670">Pyruvate</keyword>
<organism evidence="5 6">
    <name type="scientific">Candidatus Methanomassiliicoccus intestinalis</name>
    <dbReference type="NCBI Taxonomy" id="1406512"/>
    <lineage>
        <taxon>Archaea</taxon>
        <taxon>Methanobacteriati</taxon>
        <taxon>Thermoplasmatota</taxon>
        <taxon>Thermoplasmata</taxon>
        <taxon>Methanomassiliicoccales</taxon>
        <taxon>Methanomassiliicoccaceae</taxon>
        <taxon>Methanomassiliicoccus</taxon>
    </lineage>
</organism>
<dbReference type="InterPro" id="IPR033412">
    <property type="entry name" value="PFOR_II"/>
</dbReference>
<dbReference type="PANTHER" id="PTHR32154">
    <property type="entry name" value="PYRUVATE-FLAVODOXIN OXIDOREDUCTASE-RELATED"/>
    <property type="match status" value="1"/>
</dbReference>
<keyword evidence="2" id="KW-0560">Oxidoreductase</keyword>
<dbReference type="Gene3D" id="3.40.50.970">
    <property type="match status" value="1"/>
</dbReference>
<dbReference type="RefSeq" id="WP_400194960.1">
    <property type="nucleotide sequence ID" value="NZ_CAYAYE010000028.1"/>
</dbReference>
<proteinExistence type="predicted"/>
<dbReference type="Gene3D" id="3.40.50.920">
    <property type="match status" value="1"/>
</dbReference>
<dbReference type="InterPro" id="IPR002880">
    <property type="entry name" value="Pyrv_Fd/Flavodoxin_OxRdtase_N"/>
</dbReference>
<dbReference type="PANTHER" id="PTHR32154:SF0">
    <property type="entry name" value="PYRUVATE-FLAVODOXIN OXIDOREDUCTASE-RELATED"/>
    <property type="match status" value="1"/>
</dbReference>
<gene>
    <name evidence="5" type="primary">porA</name>
    <name evidence="5" type="ORF">A3207_07270</name>
</gene>
<evidence type="ECO:0000259" key="4">
    <source>
        <dbReference type="Pfam" id="PF17147"/>
    </source>
</evidence>
<dbReference type="FunFam" id="3.40.50.920:FF:000010">
    <property type="entry name" value="Pyruvate ferredoxin oxidoreductase, alpha subunit"/>
    <property type="match status" value="1"/>
</dbReference>
<evidence type="ECO:0000256" key="2">
    <source>
        <dbReference type="ARBA" id="ARBA00023002"/>
    </source>
</evidence>
<evidence type="ECO:0000259" key="3">
    <source>
        <dbReference type="Pfam" id="PF01855"/>
    </source>
</evidence>
<dbReference type="GO" id="GO:0016903">
    <property type="term" value="F:oxidoreductase activity, acting on the aldehyde or oxo group of donors"/>
    <property type="evidence" value="ECO:0007669"/>
    <property type="project" value="UniProtKB-ARBA"/>
</dbReference>
<feature type="domain" description="Pyruvate:ferredoxin oxidoreductase core" evidence="4">
    <location>
        <begin position="261"/>
        <end position="366"/>
    </location>
</feature>
<dbReference type="AlphaFoldDB" id="A0A8J8PEQ5"/>
<accession>A0A8J8PEQ5</accession>
<evidence type="ECO:0000313" key="6">
    <source>
        <dbReference type="Proteomes" id="UP000752814"/>
    </source>
</evidence>
<dbReference type="EMBL" id="LVVT01000007">
    <property type="protein sequence ID" value="TQS84106.1"/>
    <property type="molecule type" value="Genomic_DNA"/>
</dbReference>
<sequence length="388" mass="42601">MKRLAINGDQAVALSWKQVNPDFCASYPITPQTIIVEAFSDYVADGEVDTEYVCSESEHSSMSMCIGAAAAGARSVTATASAGLAFMWETLYIASSMRLPIVMTVANRALSGPINIHCDHSDAMGARDSGWIQIFGENVQEAYDNSVMSFRIAEDLRVRLPVMNCLDGFIVTHAIESLQPIETEDVKKFVGEYNALLPLLDYKNPHTYGPFDMPEVYFEHKYDQAMAMLEAKTVIMEVAAEFEKLTGRRYGFIEEYKTEDADFVAIAMGSTAGTMKQVVDDLRAEGLKVGCIKVRVFRPFPYEEISKAVKGKKCVAVMDRALSIGAAGPLFADVCSAEMCAADAKSPKIVNFIYGLGGRDVNVEDLKKVYRAMIDGSAHKVNYLGVKK</sequence>
<comment type="caution">
    <text evidence="5">The sequence shown here is derived from an EMBL/GenBank/DDBJ whole genome shotgun (WGS) entry which is preliminary data.</text>
</comment>
<dbReference type="SUPFAM" id="SSF52518">
    <property type="entry name" value="Thiamin diphosphate-binding fold (THDP-binding)"/>
    <property type="match status" value="1"/>
</dbReference>
<dbReference type="GO" id="GO:0019752">
    <property type="term" value="P:carboxylic acid metabolic process"/>
    <property type="evidence" value="ECO:0007669"/>
    <property type="project" value="UniProtKB-ARBA"/>
</dbReference>
<dbReference type="Proteomes" id="UP000752814">
    <property type="component" value="Unassembled WGS sequence"/>
</dbReference>
<comment type="subunit">
    <text evidence="1">Heterotetramer of one alpha, one beta, one delta and one gamma chain.</text>
</comment>